<evidence type="ECO:0000313" key="3">
    <source>
        <dbReference type="EMBL" id="SUJ00540.1"/>
    </source>
</evidence>
<dbReference type="SUPFAM" id="SSF50952">
    <property type="entry name" value="Soluble quinoprotein glucose dehydrogenase"/>
    <property type="match status" value="1"/>
</dbReference>
<feature type="chain" id="PRO_5017087141" evidence="1">
    <location>
        <begin position="39"/>
        <end position="388"/>
    </location>
</feature>
<dbReference type="PANTHER" id="PTHR33546">
    <property type="entry name" value="LARGE, MULTIFUNCTIONAL SECRETED PROTEIN-RELATED"/>
    <property type="match status" value="1"/>
</dbReference>
<keyword evidence="1" id="KW-0732">Signal</keyword>
<dbReference type="Pfam" id="PF23500">
    <property type="entry name" value="DUF7133"/>
    <property type="match status" value="1"/>
</dbReference>
<sequence>MSKHSSLSLRPLHCAISLAAALSTAALLTATVSGSALAENSAPSELKDIRLPQGFEIEVYLDNVANARQMALGSQGTLFIGSRGEGKVYAAIDTDADGRHDKVKVIASGLNMPSGLAFRDQTLYVGAVSQILAFDNIEQQLSQSASPSYRIFYDDLPTDKHHGWKYLKFAADGRLYIPIGAPCNICDAGRDYSKIISLDLQSKQPRLEAAGVRNSVGFDFDPVSGQLWFTDNGRDMMGDDMPADELNHLSQRGQHFGYPYVHQGDTLDPEFGKGKQPADFSPPEVKLGAHVAALGMTFYRGDSFPKAYHGGIFIAEHGSWNRSSKVGYRVRFVPLKQGKAGEPQVFAEGWLKGETVSGRPADVLQLPDGSLLIADDAQGRLYRIFYSG</sequence>
<dbReference type="RefSeq" id="WP_115390133.1">
    <property type="nucleotide sequence ID" value="NZ_AP024609.1"/>
</dbReference>
<feature type="signal peptide" evidence="1">
    <location>
        <begin position="1"/>
        <end position="38"/>
    </location>
</feature>
<proteinExistence type="predicted"/>
<evidence type="ECO:0000256" key="1">
    <source>
        <dbReference type="SAM" id="SignalP"/>
    </source>
</evidence>
<dbReference type="Gene3D" id="2.120.10.30">
    <property type="entry name" value="TolB, C-terminal domain"/>
    <property type="match status" value="1"/>
</dbReference>
<dbReference type="Proteomes" id="UP000254069">
    <property type="component" value="Unassembled WGS sequence"/>
</dbReference>
<protein>
    <submittedName>
        <fullName evidence="3">Putative membrane-bound dehydrogenase domain</fullName>
    </submittedName>
</protein>
<gene>
    <name evidence="3" type="ORF">NCTC10738_03151</name>
</gene>
<feature type="domain" description="DUF7133" evidence="2">
    <location>
        <begin position="45"/>
        <end position="375"/>
    </location>
</feature>
<dbReference type="InterPro" id="IPR055557">
    <property type="entry name" value="DUF7133"/>
</dbReference>
<accession>A0A380BG97</accession>
<dbReference type="EMBL" id="UGYO01000002">
    <property type="protein sequence ID" value="SUJ00540.1"/>
    <property type="molecule type" value="Genomic_DNA"/>
</dbReference>
<evidence type="ECO:0000313" key="4">
    <source>
        <dbReference type="Proteomes" id="UP000254069"/>
    </source>
</evidence>
<dbReference type="AlphaFoldDB" id="A0A380BG97"/>
<dbReference type="PANTHER" id="PTHR33546:SF1">
    <property type="entry name" value="LARGE, MULTIFUNCTIONAL SECRETED PROTEIN"/>
    <property type="match status" value="1"/>
</dbReference>
<organism evidence="3 4">
    <name type="scientific">Shewanella algae</name>
    <dbReference type="NCBI Taxonomy" id="38313"/>
    <lineage>
        <taxon>Bacteria</taxon>
        <taxon>Pseudomonadati</taxon>
        <taxon>Pseudomonadota</taxon>
        <taxon>Gammaproteobacteria</taxon>
        <taxon>Alteromonadales</taxon>
        <taxon>Shewanellaceae</taxon>
        <taxon>Shewanella</taxon>
    </lineage>
</organism>
<dbReference type="InterPro" id="IPR011041">
    <property type="entry name" value="Quinoprot_gluc/sorb_DH_b-prop"/>
</dbReference>
<evidence type="ECO:0000259" key="2">
    <source>
        <dbReference type="Pfam" id="PF23500"/>
    </source>
</evidence>
<dbReference type="InterPro" id="IPR011042">
    <property type="entry name" value="6-blade_b-propeller_TolB-like"/>
</dbReference>
<reference evidence="3 4" key="1">
    <citation type="submission" date="2018-06" db="EMBL/GenBank/DDBJ databases">
        <authorList>
            <consortium name="Pathogen Informatics"/>
            <person name="Doyle S."/>
        </authorList>
    </citation>
    <scope>NUCLEOTIDE SEQUENCE [LARGE SCALE GENOMIC DNA]</scope>
    <source>
        <strain evidence="3 4">NCTC10738</strain>
    </source>
</reference>
<keyword evidence="4" id="KW-1185">Reference proteome</keyword>
<name>A0A380BG97_9GAMM</name>